<name>A0A9P9X0E3_9PEZI</name>
<evidence type="ECO:0000313" key="2">
    <source>
        <dbReference type="Proteomes" id="UP001056436"/>
    </source>
</evidence>
<proteinExistence type="predicted"/>
<dbReference type="EMBL" id="SDAQ01000234">
    <property type="protein sequence ID" value="KAI3529130.1"/>
    <property type="molecule type" value="Genomic_DNA"/>
</dbReference>
<reference evidence="1" key="1">
    <citation type="submission" date="2019-01" db="EMBL/GenBank/DDBJ databases">
        <title>Colletotrichum abscissum LGMF1257.</title>
        <authorList>
            <person name="Baroncelli R."/>
        </authorList>
    </citation>
    <scope>NUCLEOTIDE SEQUENCE</scope>
    <source>
        <strain evidence="1">Ca142</strain>
    </source>
</reference>
<keyword evidence="2" id="KW-1185">Reference proteome</keyword>
<dbReference type="AlphaFoldDB" id="A0A9P9X0E3"/>
<dbReference type="Proteomes" id="UP001056436">
    <property type="component" value="Unassembled WGS sequence"/>
</dbReference>
<protein>
    <submittedName>
        <fullName evidence="1">Uncharacterized protein</fullName>
    </submittedName>
</protein>
<organism evidence="1 2">
    <name type="scientific">Colletotrichum abscissum</name>
    <dbReference type="NCBI Taxonomy" id="1671311"/>
    <lineage>
        <taxon>Eukaryota</taxon>
        <taxon>Fungi</taxon>
        <taxon>Dikarya</taxon>
        <taxon>Ascomycota</taxon>
        <taxon>Pezizomycotina</taxon>
        <taxon>Sordariomycetes</taxon>
        <taxon>Hypocreomycetidae</taxon>
        <taxon>Glomerellales</taxon>
        <taxon>Glomerellaceae</taxon>
        <taxon>Colletotrichum</taxon>
        <taxon>Colletotrichum acutatum species complex</taxon>
    </lineage>
</organism>
<accession>A0A9P9X0E3</accession>
<comment type="caution">
    <text evidence="1">The sequence shown here is derived from an EMBL/GenBank/DDBJ whole genome shotgun (WGS) entry which is preliminary data.</text>
</comment>
<sequence>MHLSRSTAQARQPLSGLTLQIGQVSMIL</sequence>
<gene>
    <name evidence="1" type="ORF">CABS02_14915</name>
</gene>
<evidence type="ECO:0000313" key="1">
    <source>
        <dbReference type="EMBL" id="KAI3529130.1"/>
    </source>
</evidence>